<dbReference type="SUPFAM" id="SSF100910">
    <property type="entry name" value="Chemosensory protein Csp2"/>
    <property type="match status" value="1"/>
</dbReference>
<evidence type="ECO:0000313" key="3">
    <source>
        <dbReference type="Proteomes" id="UP000053240"/>
    </source>
</evidence>
<gene>
    <name evidence="2" type="ORF">RR48_13306</name>
</gene>
<organism evidence="2 3">
    <name type="scientific">Papilio machaon</name>
    <name type="common">Old World swallowtail butterfly</name>
    <dbReference type="NCBI Taxonomy" id="76193"/>
    <lineage>
        <taxon>Eukaryota</taxon>
        <taxon>Metazoa</taxon>
        <taxon>Ecdysozoa</taxon>
        <taxon>Arthropoda</taxon>
        <taxon>Hexapoda</taxon>
        <taxon>Insecta</taxon>
        <taxon>Pterygota</taxon>
        <taxon>Neoptera</taxon>
        <taxon>Endopterygota</taxon>
        <taxon>Lepidoptera</taxon>
        <taxon>Glossata</taxon>
        <taxon>Ditrysia</taxon>
        <taxon>Papilionoidea</taxon>
        <taxon>Papilionidae</taxon>
        <taxon>Papilioninae</taxon>
        <taxon>Papilio</taxon>
    </lineage>
</organism>
<dbReference type="InterPro" id="IPR005055">
    <property type="entry name" value="A10/PebIII"/>
</dbReference>
<sequence length="155" mass="18098">MFRLPKWRKVDCAGSFGYAKWRSMTLPRRMAYKSLIILLCVVASVWSTYTDKYDNIDINEILGNEVLLENYVNCIMDKGRCTPEGKELKNHIKGAMENGCKECTEKQKQGTRDVIKFLIEHKLETWNELCNKYDPTGKWRKHYEDEAKANGIKIP</sequence>
<keyword evidence="1" id="KW-1133">Transmembrane helix</keyword>
<name>A0A194QW19_PAPMA</name>
<feature type="transmembrane region" description="Helical" evidence="1">
    <location>
        <begin position="30"/>
        <end position="49"/>
    </location>
</feature>
<evidence type="ECO:0000256" key="1">
    <source>
        <dbReference type="SAM" id="Phobius"/>
    </source>
</evidence>
<dbReference type="Pfam" id="PF03392">
    <property type="entry name" value="OS-D"/>
    <property type="match status" value="1"/>
</dbReference>
<dbReference type="InParanoid" id="A0A194QW19"/>
<proteinExistence type="predicted"/>
<evidence type="ECO:0000313" key="2">
    <source>
        <dbReference type="EMBL" id="KPJ09672.1"/>
    </source>
</evidence>
<accession>A0A194QW19</accession>
<keyword evidence="1" id="KW-0472">Membrane</keyword>
<dbReference type="EMBL" id="KQ461073">
    <property type="protein sequence ID" value="KPJ09672.1"/>
    <property type="molecule type" value="Genomic_DNA"/>
</dbReference>
<protein>
    <submittedName>
        <fullName evidence="2">Ejaculatory bulb-specific protein 3</fullName>
    </submittedName>
</protein>
<keyword evidence="3" id="KW-1185">Reference proteome</keyword>
<dbReference type="AlphaFoldDB" id="A0A194QW19"/>
<keyword evidence="1" id="KW-0812">Transmembrane</keyword>
<dbReference type="InterPro" id="IPR036682">
    <property type="entry name" value="OS_D_A10/PebIII_sf"/>
</dbReference>
<dbReference type="PANTHER" id="PTHR11257:SF12">
    <property type="entry name" value="EJACULATORY BULB-SPECIFIC PROTEIN 3-RELATED"/>
    <property type="match status" value="1"/>
</dbReference>
<dbReference type="Gene3D" id="1.10.2080.10">
    <property type="entry name" value="Insect odorant-binding protein A10/Ejaculatory bulb-specific protein 3"/>
    <property type="match status" value="1"/>
</dbReference>
<reference evidence="2 3" key="1">
    <citation type="journal article" date="2015" name="Nat. Commun.">
        <title>Outbred genome sequencing and CRISPR/Cas9 gene editing in butterflies.</title>
        <authorList>
            <person name="Li X."/>
            <person name="Fan D."/>
            <person name="Zhang W."/>
            <person name="Liu G."/>
            <person name="Zhang L."/>
            <person name="Zhao L."/>
            <person name="Fang X."/>
            <person name="Chen L."/>
            <person name="Dong Y."/>
            <person name="Chen Y."/>
            <person name="Ding Y."/>
            <person name="Zhao R."/>
            <person name="Feng M."/>
            <person name="Zhu Y."/>
            <person name="Feng Y."/>
            <person name="Jiang X."/>
            <person name="Zhu D."/>
            <person name="Xiang H."/>
            <person name="Feng X."/>
            <person name="Li S."/>
            <person name="Wang J."/>
            <person name="Zhang G."/>
            <person name="Kronforst M.R."/>
            <person name="Wang W."/>
        </authorList>
    </citation>
    <scope>NUCLEOTIDE SEQUENCE [LARGE SCALE GENOMIC DNA]</scope>
    <source>
        <strain evidence="2">Ya'a_city_454_Pm</strain>
        <tissue evidence="2">Whole body</tissue>
    </source>
</reference>
<dbReference type="PANTHER" id="PTHR11257">
    <property type="entry name" value="CHEMOSENSORY PROTEIN-RELATED"/>
    <property type="match status" value="1"/>
</dbReference>
<dbReference type="Proteomes" id="UP000053240">
    <property type="component" value="Unassembled WGS sequence"/>
</dbReference>